<sequence>MRQRLEKGLIQVYTGDGKGKTTAALGLALRAAGHELKVYIIQFMKGVSYSGELLSIPRLAPFIKLKSFGRGCPNAAAIRGGIAKCSGCGACFIKPGETTEEDKKTAQMAWELAEQVIMSDEYDLVILDEVINALHYGLVTFEQIKNLVQNKPELVEIVMTGRNAPQEIVEIADLVTEMKMIKHPFEKGIMSRWGIEY</sequence>
<dbReference type="NCBIfam" id="NF004637">
    <property type="entry name" value="PRK05986.1"/>
    <property type="match status" value="1"/>
</dbReference>
<dbReference type="Proteomes" id="UP000267250">
    <property type="component" value="Chromosome"/>
</dbReference>
<dbReference type="GO" id="GO:0005524">
    <property type="term" value="F:ATP binding"/>
    <property type="evidence" value="ECO:0007669"/>
    <property type="project" value="InterPro"/>
</dbReference>
<dbReference type="CDD" id="cd00561">
    <property type="entry name" value="CobA_ACA"/>
    <property type="match status" value="1"/>
</dbReference>
<dbReference type="PANTHER" id="PTHR46638:SF1">
    <property type="entry name" value="CORRINOID ADENOSYLTRANSFERASE"/>
    <property type="match status" value="1"/>
</dbReference>
<protein>
    <submittedName>
        <fullName evidence="1">Cob(I)yrinic acid a,c-diamide adenosyltransferase</fullName>
    </submittedName>
</protein>
<dbReference type="InterPro" id="IPR003724">
    <property type="entry name" value="CblAdoTrfase_CobA"/>
</dbReference>
<dbReference type="PANTHER" id="PTHR46638">
    <property type="entry name" value="CORRINOID ADENOSYLTRANSFERASE"/>
    <property type="match status" value="1"/>
</dbReference>
<dbReference type="GO" id="GO:0008817">
    <property type="term" value="F:corrinoid adenosyltransferase activity"/>
    <property type="evidence" value="ECO:0007669"/>
    <property type="project" value="InterPro"/>
</dbReference>
<keyword evidence="2" id="KW-1185">Reference proteome</keyword>
<dbReference type="Pfam" id="PF02572">
    <property type="entry name" value="CobA_CobO_BtuR"/>
    <property type="match status" value="1"/>
</dbReference>
<organism evidence="1 2">
    <name type="scientific">Anoxybacter fermentans</name>
    <dbReference type="NCBI Taxonomy" id="1323375"/>
    <lineage>
        <taxon>Bacteria</taxon>
        <taxon>Bacillati</taxon>
        <taxon>Bacillota</taxon>
        <taxon>Clostridia</taxon>
        <taxon>Halanaerobiales</taxon>
        <taxon>Anoxybacter</taxon>
    </lineage>
</organism>
<evidence type="ECO:0000313" key="1">
    <source>
        <dbReference type="EMBL" id="AZR74578.1"/>
    </source>
</evidence>
<dbReference type="NCBIfam" id="TIGR00708">
    <property type="entry name" value="cobA"/>
    <property type="match status" value="1"/>
</dbReference>
<dbReference type="GO" id="GO:0009236">
    <property type="term" value="P:cobalamin biosynthetic process"/>
    <property type="evidence" value="ECO:0007669"/>
    <property type="project" value="InterPro"/>
</dbReference>
<dbReference type="AlphaFoldDB" id="A0A3S9T1Z0"/>
<dbReference type="SUPFAM" id="SSF52540">
    <property type="entry name" value="P-loop containing nucleoside triphosphate hydrolases"/>
    <property type="match status" value="1"/>
</dbReference>
<dbReference type="OrthoDB" id="9810309at2"/>
<keyword evidence="1" id="KW-0808">Transferase</keyword>
<dbReference type="EMBL" id="CP016379">
    <property type="protein sequence ID" value="AZR74578.1"/>
    <property type="molecule type" value="Genomic_DNA"/>
</dbReference>
<name>A0A3S9T1Z0_9FIRM</name>
<dbReference type="InterPro" id="IPR027417">
    <property type="entry name" value="P-loop_NTPase"/>
</dbReference>
<dbReference type="RefSeq" id="WP_127017940.1">
    <property type="nucleotide sequence ID" value="NZ_CP016379.1"/>
</dbReference>
<reference evidence="1 2" key="1">
    <citation type="submission" date="2016-07" db="EMBL/GenBank/DDBJ databases">
        <title>Genome and transcriptome analysis of iron-reducing fermentative bacteria Anoxybacter fermentans.</title>
        <authorList>
            <person name="Zeng X."/>
            <person name="Shao Z."/>
        </authorList>
    </citation>
    <scope>NUCLEOTIDE SEQUENCE [LARGE SCALE GENOMIC DNA]</scope>
    <source>
        <strain evidence="1 2">DY22613</strain>
    </source>
</reference>
<dbReference type="Gene3D" id="3.40.50.300">
    <property type="entry name" value="P-loop containing nucleotide triphosphate hydrolases"/>
    <property type="match status" value="1"/>
</dbReference>
<dbReference type="PIRSF" id="PIRSF015617">
    <property type="entry name" value="Adensltrnsf_CobA"/>
    <property type="match status" value="1"/>
</dbReference>
<gene>
    <name evidence="1" type="ORF">BBF96_15075</name>
</gene>
<dbReference type="KEGG" id="aft:BBF96_15075"/>
<evidence type="ECO:0000313" key="2">
    <source>
        <dbReference type="Proteomes" id="UP000267250"/>
    </source>
</evidence>
<proteinExistence type="predicted"/>
<accession>A0A3S9T1Z0</accession>